<dbReference type="EMBL" id="FUXX01000009">
    <property type="protein sequence ID" value="SKA59946.1"/>
    <property type="molecule type" value="Genomic_DNA"/>
</dbReference>
<dbReference type="SMART" id="SM00858">
    <property type="entry name" value="SAF"/>
    <property type="match status" value="1"/>
</dbReference>
<evidence type="ECO:0000313" key="4">
    <source>
        <dbReference type="EMBL" id="SKA59946.1"/>
    </source>
</evidence>
<dbReference type="InterPro" id="IPR044144">
    <property type="entry name" value="SAF_UxaA/GarD"/>
</dbReference>
<feature type="domain" description="SAF" evidence="3">
    <location>
        <begin position="11"/>
        <end position="82"/>
    </location>
</feature>
<dbReference type="RefSeq" id="WP_078928309.1">
    <property type="nucleotide sequence ID" value="NZ_FUXX01000009.1"/>
</dbReference>
<proteinExistence type="inferred from homology"/>
<protein>
    <submittedName>
        <fullName evidence="4">Altronate hydrolase</fullName>
    </submittedName>
</protein>
<dbReference type="GO" id="GO:0019698">
    <property type="term" value="P:D-galacturonate catabolic process"/>
    <property type="evidence" value="ECO:0007669"/>
    <property type="project" value="TreeGrafter"/>
</dbReference>
<evidence type="ECO:0000313" key="5">
    <source>
        <dbReference type="Proteomes" id="UP000242432"/>
    </source>
</evidence>
<dbReference type="AlphaFoldDB" id="A0A1T4V4V9"/>
<dbReference type="Pfam" id="PF04295">
    <property type="entry name" value="GD_AH_second"/>
    <property type="match status" value="1"/>
</dbReference>
<gene>
    <name evidence="4" type="ORF">SAMN02745213_00763</name>
</gene>
<reference evidence="5" key="1">
    <citation type="submission" date="2017-02" db="EMBL/GenBank/DDBJ databases">
        <authorList>
            <person name="Varghese N."/>
            <person name="Submissions S."/>
        </authorList>
    </citation>
    <scope>NUCLEOTIDE SEQUENCE [LARGE SCALE GENOMIC DNA]</scope>
    <source>
        <strain evidence="5">DSM 3072</strain>
    </source>
</reference>
<dbReference type="CDD" id="cd11613">
    <property type="entry name" value="SAF_AH_GD"/>
    <property type="match status" value="1"/>
</dbReference>
<keyword evidence="2" id="KW-0456">Lyase</keyword>
<dbReference type="Pfam" id="PF08666">
    <property type="entry name" value="SAF"/>
    <property type="match status" value="1"/>
</dbReference>
<dbReference type="Gene3D" id="2.30.130.110">
    <property type="match status" value="1"/>
</dbReference>
<sequence>MQCVVINPGEDVVAVALDDLKAGQTVKTAQGDVTLKDDITRGHKFALYDLNEGDQIIKYGYSIGHATCPIQKGQHVHSQNVKTNLSGTKDYTYNRVEKTELKKVEKSFEGYVRADGQVGIRNEVWIIPTVFCVNHIAKELEAYAREKLETYANVDGCYALTHPYGCSQMGEDQRTTQKLLASLTRHPNAGAILVLGLGCENNNLSVFKEFLDLNDDRLMFLNTQDVEDELEAGYEIIDSLLQKANESKRETVPLSKLRIGLKCGGSDGLSGITANPLIGRVSDLIVGAGGTSVMTEVPEMFGAEQILMNRAKNEDVFKKTVSLINDFKGYFKSHGETVSENPSPGNKAGGITTLEDKSLGCVQKGGKAQVEDTIRYAETIKSSGLNLLNAPGNDGVSCSALAACGVNMILFSTGRGTPFSTVVPTIKISTNNALFEKKGGNWIDFNAGAIVDGKDFDELAMELLDYIIAIASGQKSVSEKRDFHELLIWKDGVTL</sequence>
<accession>A0A1T4V4V9</accession>
<dbReference type="InterPro" id="IPR007392">
    <property type="entry name" value="GD_AH_second"/>
</dbReference>
<organism evidence="4 5">
    <name type="scientific">Succinivibrio dextrinosolvens DSM 3072</name>
    <dbReference type="NCBI Taxonomy" id="1123324"/>
    <lineage>
        <taxon>Bacteria</taxon>
        <taxon>Pseudomonadati</taxon>
        <taxon>Pseudomonadota</taxon>
        <taxon>Gammaproteobacteria</taxon>
        <taxon>Aeromonadales</taxon>
        <taxon>Succinivibrionaceae</taxon>
        <taxon>Succinivibrio</taxon>
    </lineage>
</organism>
<dbReference type="Proteomes" id="UP000242432">
    <property type="component" value="Unassembled WGS sequence"/>
</dbReference>
<evidence type="ECO:0000256" key="2">
    <source>
        <dbReference type="ARBA" id="ARBA00023239"/>
    </source>
</evidence>
<dbReference type="InterPro" id="IPR048332">
    <property type="entry name" value="GD_AH_C"/>
</dbReference>
<dbReference type="GO" id="GO:0016829">
    <property type="term" value="F:lyase activity"/>
    <property type="evidence" value="ECO:0007669"/>
    <property type="project" value="UniProtKB-KW"/>
</dbReference>
<keyword evidence="5" id="KW-1185">Reference proteome</keyword>
<comment type="similarity">
    <text evidence="1">Belongs to the UxaA family.</text>
</comment>
<dbReference type="GO" id="GO:0016787">
    <property type="term" value="F:hydrolase activity"/>
    <property type="evidence" value="ECO:0007669"/>
    <property type="project" value="UniProtKB-KW"/>
</dbReference>
<dbReference type="Pfam" id="PF20629">
    <property type="entry name" value="GD_AH_C"/>
    <property type="match status" value="1"/>
</dbReference>
<dbReference type="PANTHER" id="PTHR30536">
    <property type="entry name" value="ALTRONATE/GALACTARATE DEHYDRATASE"/>
    <property type="match status" value="1"/>
</dbReference>
<keyword evidence="4" id="KW-0378">Hydrolase</keyword>
<evidence type="ECO:0000259" key="3">
    <source>
        <dbReference type="SMART" id="SM00858"/>
    </source>
</evidence>
<evidence type="ECO:0000256" key="1">
    <source>
        <dbReference type="ARBA" id="ARBA00010986"/>
    </source>
</evidence>
<dbReference type="InterPro" id="IPR052172">
    <property type="entry name" value="UxaA_altronate/galactarate_dh"/>
</dbReference>
<dbReference type="PANTHER" id="PTHR30536:SF5">
    <property type="entry name" value="ALTRONATE DEHYDRATASE"/>
    <property type="match status" value="1"/>
</dbReference>
<name>A0A1T4V4V9_9GAMM</name>
<dbReference type="InterPro" id="IPR013974">
    <property type="entry name" value="SAF"/>
</dbReference>